<dbReference type="AlphaFoldDB" id="A0A2K9MHH4"/>
<dbReference type="KEGG" id="paru:CYR75_13050"/>
<dbReference type="InterPro" id="IPR027417">
    <property type="entry name" value="P-loop_NTPase"/>
</dbReference>
<proteinExistence type="predicted"/>
<dbReference type="Pfam" id="PF12705">
    <property type="entry name" value="PDDEXK_1"/>
    <property type="match status" value="1"/>
</dbReference>
<name>A0A2K9MHH4_9RHOB</name>
<dbReference type="Proteomes" id="UP000234882">
    <property type="component" value="Chromosome"/>
</dbReference>
<evidence type="ECO:0000259" key="1">
    <source>
        <dbReference type="Pfam" id="PF12705"/>
    </source>
</evidence>
<dbReference type="EMBL" id="CP025583">
    <property type="protein sequence ID" value="AUM75088.1"/>
    <property type="molecule type" value="Genomic_DNA"/>
</dbReference>
<dbReference type="NCBIfam" id="TIGR02786">
    <property type="entry name" value="addB_alphas"/>
    <property type="match status" value="1"/>
</dbReference>
<evidence type="ECO:0000313" key="3">
    <source>
        <dbReference type="Proteomes" id="UP000234882"/>
    </source>
</evidence>
<organism evidence="2 3">
    <name type="scientific">Paracoccus jeotgali</name>
    <dbReference type="NCBI Taxonomy" id="2065379"/>
    <lineage>
        <taxon>Bacteria</taxon>
        <taxon>Pseudomonadati</taxon>
        <taxon>Pseudomonadota</taxon>
        <taxon>Alphaproteobacteria</taxon>
        <taxon>Rhodobacterales</taxon>
        <taxon>Paracoccaceae</taxon>
        <taxon>Paracoccus</taxon>
    </lineage>
</organism>
<dbReference type="RefSeq" id="WP_101500433.1">
    <property type="nucleotide sequence ID" value="NZ_CP025583.1"/>
</dbReference>
<sequence>MWSDWQGGSFALPPGADFCRGVVAGLMARVAGKPPEALAEVTIYVNAGRTLRSLREAFDDHARQHGPILLPRLRLIADLGAGMPGERAAPLARVLDLGRLVSRLIAQQPGLGAGQSVPDLAQSLADLMTEMQFEGCDQSSLSDIDARDHAAHWQRSLRFLHIAAGFYLGEPVQDQAARQRHAAQALADLWAAGRDLPQAPVIVAGSTGSHGATRLFLQAVAAVPLGTVILPGYDFGQPDSVWDSLGPQAEDHPQARLAALRGGGVQPWHAGQDAPAPGRNRLVSLALRPAPVTDQWISEGPGLADLAGATAGLTLIEADQPQQEADAIAILIRDAVGRQQPVRLITSDRGLVRRIAAVLDRWDLQIEDSAGEPLQLSAAGLFLRHVAGLFVQKVTVDVLLTILKDPVTATGGPRGDVLRHTRDLELRLRRHGPAFPDAAALREWADGGDASRKLWCEWLAQALDMVKDGSDRTPQPVPDRLAAHRALADWLAAGPGGKAQSSRLWNRADGQAAQAALRHLADHADRAQPMTPREYADLIDTHLARHAVRGSDQGHPLIRYFGTREARTEANRSDGAVVVLAGLNEGGWPQALAPDPWLSRLMRQQAGLTLPERQIGLAAHDFQQAIAAPQVVLTRARRDAEAETIPSRWLNRLTNLMSGLTDQDGPAALQAMRQRGGTWLALARQMAEPRYRLDPAPRPAPVPPAPAFAAISVTGVAKLIRDPYAVYADKVLGLRALDPLRPEPDASLRGQVLHMIVERLLTPPPAAGTSAQALRARFLAMTAEVLAQEVPWPAARAFWQARMERIATRIARDEAERLQSARPLVVEASHSLPVPGLTLRLTARPDRIDLLDGGAMAHVYDYKSGNPPTDAQMEHFDKQLLLEAAMVAKGAFPALGPVTVQGVSYIQLGGEGATHPRKFTPEAAEETWQKFVILAGRYLRGECGFAARRALQKSGDRSDYDHLSRYGEWGTGDAPVQMRVGDHG</sequence>
<keyword evidence="3" id="KW-1185">Reference proteome</keyword>
<reference evidence="3" key="1">
    <citation type="submission" date="2017-12" db="EMBL/GenBank/DDBJ databases">
        <title>Genomic analysis of Paracoccus sp. CBA4604.</title>
        <authorList>
            <person name="Roh S.W."/>
            <person name="Kim J.Y."/>
            <person name="Kim J.S."/>
        </authorList>
    </citation>
    <scope>NUCLEOTIDE SEQUENCE [LARGE SCALE GENOMIC DNA]</scope>
    <source>
        <strain evidence="3">CBA4604</strain>
    </source>
</reference>
<evidence type="ECO:0000313" key="2">
    <source>
        <dbReference type="EMBL" id="AUM75088.1"/>
    </source>
</evidence>
<feature type="domain" description="PD-(D/E)XK endonuclease-like" evidence="1">
    <location>
        <begin position="711"/>
        <end position="931"/>
    </location>
</feature>
<accession>A0A2K9MHH4</accession>
<gene>
    <name evidence="2" type="primary">addB</name>
    <name evidence="2" type="ORF">CYR75_13050</name>
</gene>
<dbReference type="OrthoDB" id="9780606at2"/>
<dbReference type="InterPro" id="IPR014153">
    <property type="entry name" value="Ds_break_AddB"/>
</dbReference>
<protein>
    <submittedName>
        <fullName evidence="2">Double-strand break repair protein AddB</fullName>
    </submittedName>
</protein>
<dbReference type="InterPro" id="IPR038726">
    <property type="entry name" value="PDDEXK_AddAB-type"/>
</dbReference>
<dbReference type="SUPFAM" id="SSF52540">
    <property type="entry name" value="P-loop containing nucleoside triphosphate hydrolases"/>
    <property type="match status" value="1"/>
</dbReference>